<reference evidence="1 2" key="1">
    <citation type="journal article" date="2021" name="Nat. Commun.">
        <title>Genetic determinants of endophytism in the Arabidopsis root mycobiome.</title>
        <authorList>
            <person name="Mesny F."/>
            <person name="Miyauchi S."/>
            <person name="Thiergart T."/>
            <person name="Pickel B."/>
            <person name="Atanasova L."/>
            <person name="Karlsson M."/>
            <person name="Huettel B."/>
            <person name="Barry K.W."/>
            <person name="Haridas S."/>
            <person name="Chen C."/>
            <person name="Bauer D."/>
            <person name="Andreopoulos W."/>
            <person name="Pangilinan J."/>
            <person name="LaButti K."/>
            <person name="Riley R."/>
            <person name="Lipzen A."/>
            <person name="Clum A."/>
            <person name="Drula E."/>
            <person name="Henrissat B."/>
            <person name="Kohler A."/>
            <person name="Grigoriev I.V."/>
            <person name="Martin F.M."/>
            <person name="Hacquard S."/>
        </authorList>
    </citation>
    <scope>NUCLEOTIDE SEQUENCE [LARGE SCALE GENOMIC DNA]</scope>
    <source>
        <strain evidence="1 2">MPI-SDFR-AT-0079</strain>
    </source>
</reference>
<dbReference type="Proteomes" id="UP000724584">
    <property type="component" value="Unassembled WGS sequence"/>
</dbReference>
<accession>A0ACB7PAB0</accession>
<sequence length="239" mass="26066">MSLHQDAAAGILTRPSLLSYLQHHGIDEQSEQRGEGIYGLTPLALAARNGHLDTVRLLLQQGANADDLTHDEKTPLWIVTDSGIGRSRAKIVELLLKHKANVRHCRQDVNGGSRPLENELARNKDPDVVQLLVEANGTTAQSEAQASRLNNPAIDDAMESTRWRRQMRTATGNLVSALILFLLALMDSIGVTRVVYKTLQNVLADEGVSEGNRDDEGAHGGVSALMDPKSWNLTVESIL</sequence>
<name>A0ACB7PAB0_9PEZI</name>
<organism evidence="1 2">
    <name type="scientific">Chaetomium tenue</name>
    <dbReference type="NCBI Taxonomy" id="1854479"/>
    <lineage>
        <taxon>Eukaryota</taxon>
        <taxon>Fungi</taxon>
        <taxon>Dikarya</taxon>
        <taxon>Ascomycota</taxon>
        <taxon>Pezizomycotina</taxon>
        <taxon>Sordariomycetes</taxon>
        <taxon>Sordariomycetidae</taxon>
        <taxon>Sordariales</taxon>
        <taxon>Chaetomiaceae</taxon>
        <taxon>Chaetomium</taxon>
    </lineage>
</organism>
<evidence type="ECO:0000313" key="1">
    <source>
        <dbReference type="EMBL" id="KAH6636018.1"/>
    </source>
</evidence>
<proteinExistence type="predicted"/>
<protein>
    <submittedName>
        <fullName evidence="1">Uncharacterized protein</fullName>
    </submittedName>
</protein>
<evidence type="ECO:0000313" key="2">
    <source>
        <dbReference type="Proteomes" id="UP000724584"/>
    </source>
</evidence>
<dbReference type="EMBL" id="JAGIZQ010000003">
    <property type="protein sequence ID" value="KAH6636018.1"/>
    <property type="molecule type" value="Genomic_DNA"/>
</dbReference>
<keyword evidence="2" id="KW-1185">Reference proteome</keyword>
<gene>
    <name evidence="1" type="ORF">F5144DRAFT_486246</name>
</gene>
<comment type="caution">
    <text evidence="1">The sequence shown here is derived from an EMBL/GenBank/DDBJ whole genome shotgun (WGS) entry which is preliminary data.</text>
</comment>